<sequence length="192" mass="20956">MYKNASVAAHDLLLLTIHIIYICMEIADELVEEASTRINMLQHDEISRLQRSSPLASRLNKSRRKPSLKLLLNCGTPNLSPEGSDYGSKDSTKVDPDWQYSCRRIESSAKRLKVQQHEGPVSTEVAAAAHHQDRSSTDFPLQLLAVDEAPPAAKDDAATILAPPNITAAPAKPPSSNSASMDEEDEHDHGPA</sequence>
<keyword evidence="3" id="KW-1185">Reference proteome</keyword>
<protein>
    <submittedName>
        <fullName evidence="2">Uncharacterized protein</fullName>
    </submittedName>
</protein>
<dbReference type="Proteomes" id="UP001497512">
    <property type="component" value="Chromosome 1"/>
</dbReference>
<evidence type="ECO:0000313" key="3">
    <source>
        <dbReference type="Proteomes" id="UP001497512"/>
    </source>
</evidence>
<dbReference type="EMBL" id="OZ019893">
    <property type="protein sequence ID" value="CAK9191561.1"/>
    <property type="molecule type" value="Genomic_DNA"/>
</dbReference>
<reference evidence="2 3" key="1">
    <citation type="submission" date="2024-02" db="EMBL/GenBank/DDBJ databases">
        <authorList>
            <consortium name="ELIXIR-Norway"/>
            <consortium name="Elixir Norway"/>
        </authorList>
    </citation>
    <scope>NUCLEOTIDE SEQUENCE [LARGE SCALE GENOMIC DNA]</scope>
</reference>
<feature type="region of interest" description="Disordered" evidence="1">
    <location>
        <begin position="109"/>
        <end position="135"/>
    </location>
</feature>
<evidence type="ECO:0000256" key="1">
    <source>
        <dbReference type="SAM" id="MobiDB-lite"/>
    </source>
</evidence>
<proteinExistence type="predicted"/>
<evidence type="ECO:0000313" key="2">
    <source>
        <dbReference type="EMBL" id="CAK9191561.1"/>
    </source>
</evidence>
<feature type="compositionally biased region" description="Low complexity" evidence="1">
    <location>
        <begin position="168"/>
        <end position="180"/>
    </location>
</feature>
<feature type="region of interest" description="Disordered" evidence="1">
    <location>
        <begin position="150"/>
        <end position="192"/>
    </location>
</feature>
<gene>
    <name evidence="2" type="ORF">CSSPTR1EN2_LOCUS1452</name>
</gene>
<organism evidence="2 3">
    <name type="scientific">Sphagnum troendelagicum</name>
    <dbReference type="NCBI Taxonomy" id="128251"/>
    <lineage>
        <taxon>Eukaryota</taxon>
        <taxon>Viridiplantae</taxon>
        <taxon>Streptophyta</taxon>
        <taxon>Embryophyta</taxon>
        <taxon>Bryophyta</taxon>
        <taxon>Sphagnophytina</taxon>
        <taxon>Sphagnopsida</taxon>
        <taxon>Sphagnales</taxon>
        <taxon>Sphagnaceae</taxon>
        <taxon>Sphagnum</taxon>
    </lineage>
</organism>
<accession>A0ABP0TC04</accession>
<name>A0ABP0TC04_9BRYO</name>